<accession>A0A7W4VMQ3</accession>
<proteinExistence type="predicted"/>
<dbReference type="Gene3D" id="3.30.9.10">
    <property type="entry name" value="D-Amino Acid Oxidase, subunit A, domain 2"/>
    <property type="match status" value="1"/>
</dbReference>
<dbReference type="RefSeq" id="WP_183451554.1">
    <property type="nucleotide sequence ID" value="NZ_JACHWB010000003.1"/>
</dbReference>
<keyword evidence="1" id="KW-0560">Oxidoreductase</keyword>
<organism evidence="3 4">
    <name type="scientific">Microvirga lupini</name>
    <dbReference type="NCBI Taxonomy" id="420324"/>
    <lineage>
        <taxon>Bacteria</taxon>
        <taxon>Pseudomonadati</taxon>
        <taxon>Pseudomonadota</taxon>
        <taxon>Alphaproteobacteria</taxon>
        <taxon>Hyphomicrobiales</taxon>
        <taxon>Methylobacteriaceae</taxon>
        <taxon>Microvirga</taxon>
    </lineage>
</organism>
<feature type="domain" description="FAD dependent oxidoreductase" evidence="2">
    <location>
        <begin position="29"/>
        <end position="380"/>
    </location>
</feature>
<gene>
    <name evidence="3" type="ORF">FHR70_003089</name>
</gene>
<dbReference type="InterPro" id="IPR036188">
    <property type="entry name" value="FAD/NAD-bd_sf"/>
</dbReference>
<comment type="caution">
    <text evidence="3">The sequence shown here is derived from an EMBL/GenBank/DDBJ whole genome shotgun (WGS) entry which is preliminary data.</text>
</comment>
<dbReference type="GO" id="GO:0016491">
    <property type="term" value="F:oxidoreductase activity"/>
    <property type="evidence" value="ECO:0007669"/>
    <property type="project" value="UniProtKB-KW"/>
</dbReference>
<evidence type="ECO:0000313" key="4">
    <source>
        <dbReference type="Proteomes" id="UP000532010"/>
    </source>
</evidence>
<dbReference type="PANTHER" id="PTHR13847">
    <property type="entry name" value="SARCOSINE DEHYDROGENASE-RELATED"/>
    <property type="match status" value="1"/>
</dbReference>
<evidence type="ECO:0000259" key="2">
    <source>
        <dbReference type="Pfam" id="PF01266"/>
    </source>
</evidence>
<sequence length="431" mass="47504">MTGYGDTYYARTLTDTSQRSSLNGTVNADVVVVGGGLAGLTAALELSRSGRSVVVLEAERVGWGASGRNGGFVGPGYATSLANITRMVGAERAQSLYRLSMEGARIVEENINSLAMTDNPRVYGKISVLRYDDPDGLRRQCETMQREFGYRLEVMQTDAVRTVLQSTKYYQAVYDPASFHFHPLNYARSLAQAIEAQGGQIFEKSRVLGCDLDRPGKIVRTAQGEVRAQDVILAGGGYTDGLLPRLRRSILPIATYVLLTEAAPERIAEAVRTPMAISDNRRAGDYYRLVDEGRRLLWGGRITTRTTEPRRLAEMMQRTMVATYPQLKDVRVETAWSGLMAYARHLMPLIGQLQPGVWYVFGFGGRGMNTTAIGGRVIAEGILGSSDRYRLYEPFGLTWSGGPFGIAAAQLTYWTYQAMDFAKEHRAARAS</sequence>
<reference evidence="3 4" key="1">
    <citation type="submission" date="2020-08" db="EMBL/GenBank/DDBJ databases">
        <title>The Agave Microbiome: Exploring the role of microbial communities in plant adaptations to desert environments.</title>
        <authorList>
            <person name="Partida-Martinez L.P."/>
        </authorList>
    </citation>
    <scope>NUCLEOTIDE SEQUENCE [LARGE SCALE GENOMIC DNA]</scope>
    <source>
        <strain evidence="3 4">AT3.9</strain>
    </source>
</reference>
<evidence type="ECO:0000256" key="1">
    <source>
        <dbReference type="ARBA" id="ARBA00023002"/>
    </source>
</evidence>
<dbReference type="InterPro" id="IPR006076">
    <property type="entry name" value="FAD-dep_OxRdtase"/>
</dbReference>
<keyword evidence="4" id="KW-1185">Reference proteome</keyword>
<dbReference type="SUPFAM" id="SSF51905">
    <property type="entry name" value="FAD/NAD(P)-binding domain"/>
    <property type="match status" value="1"/>
</dbReference>
<evidence type="ECO:0000313" key="3">
    <source>
        <dbReference type="EMBL" id="MBB3020024.1"/>
    </source>
</evidence>
<dbReference type="Gene3D" id="3.50.50.60">
    <property type="entry name" value="FAD/NAD(P)-binding domain"/>
    <property type="match status" value="1"/>
</dbReference>
<dbReference type="GO" id="GO:0005737">
    <property type="term" value="C:cytoplasm"/>
    <property type="evidence" value="ECO:0007669"/>
    <property type="project" value="TreeGrafter"/>
</dbReference>
<protein>
    <recommendedName>
        <fullName evidence="2">FAD dependent oxidoreductase domain-containing protein</fullName>
    </recommendedName>
</protein>
<dbReference type="PANTHER" id="PTHR13847:SF281">
    <property type="entry name" value="FAD DEPENDENT OXIDOREDUCTASE DOMAIN-CONTAINING PROTEIN"/>
    <property type="match status" value="1"/>
</dbReference>
<dbReference type="Pfam" id="PF01266">
    <property type="entry name" value="DAO"/>
    <property type="match status" value="1"/>
</dbReference>
<dbReference type="Proteomes" id="UP000532010">
    <property type="component" value="Unassembled WGS sequence"/>
</dbReference>
<dbReference type="EMBL" id="JACHWB010000003">
    <property type="protein sequence ID" value="MBB3020024.1"/>
    <property type="molecule type" value="Genomic_DNA"/>
</dbReference>
<name>A0A7W4VMQ3_9HYPH</name>
<dbReference type="AlphaFoldDB" id="A0A7W4VMQ3"/>